<evidence type="ECO:0000313" key="4">
    <source>
        <dbReference type="Proteomes" id="UP000177122"/>
    </source>
</evidence>
<evidence type="ECO:0000256" key="1">
    <source>
        <dbReference type="ARBA" id="ARBA00022801"/>
    </source>
</evidence>
<dbReference type="Pfam" id="PF00383">
    <property type="entry name" value="dCMP_cyt_deam_1"/>
    <property type="match status" value="1"/>
</dbReference>
<dbReference type="EMBL" id="MHLI01000003">
    <property type="protein sequence ID" value="OGZ06409.1"/>
    <property type="molecule type" value="Genomic_DNA"/>
</dbReference>
<evidence type="ECO:0000313" key="3">
    <source>
        <dbReference type="EMBL" id="OGZ06409.1"/>
    </source>
</evidence>
<protein>
    <recommendedName>
        <fullName evidence="2">CMP/dCMP-type deaminase domain-containing protein</fullName>
    </recommendedName>
</protein>
<dbReference type="PROSITE" id="PS51747">
    <property type="entry name" value="CYT_DCMP_DEAMINASES_2"/>
    <property type="match status" value="1"/>
</dbReference>
<dbReference type="Gene3D" id="3.40.140.10">
    <property type="entry name" value="Cytidine Deaminase, domain 2"/>
    <property type="match status" value="1"/>
</dbReference>
<dbReference type="InterPro" id="IPR015517">
    <property type="entry name" value="dCMP_deaminase-rel"/>
</dbReference>
<dbReference type="Proteomes" id="UP000177122">
    <property type="component" value="Unassembled WGS sequence"/>
</dbReference>
<proteinExistence type="predicted"/>
<dbReference type="GO" id="GO:0004132">
    <property type="term" value="F:dCMP deaminase activity"/>
    <property type="evidence" value="ECO:0007669"/>
    <property type="project" value="TreeGrafter"/>
</dbReference>
<dbReference type="GO" id="GO:0005737">
    <property type="term" value="C:cytoplasm"/>
    <property type="evidence" value="ECO:0007669"/>
    <property type="project" value="TreeGrafter"/>
</dbReference>
<sequence>MDIWKELLRQAYVEATKSPDPSTQNGALVVSRIGDNVVILGADHNRFPHGVISSDERWNDRALKYKLVHHAERSTLGTARRAHNVPHFDGLTMVCPWAACTECAQEIIDEGIRTLIIHKQAHDRTPPESVWSADIVIAHMMLREAGVSIIEYDGIVGGPSILHSGKYWNP</sequence>
<name>A0A1G2CYE7_9BACT</name>
<dbReference type="PANTHER" id="PTHR11086">
    <property type="entry name" value="DEOXYCYTIDYLATE DEAMINASE-RELATED"/>
    <property type="match status" value="1"/>
</dbReference>
<dbReference type="InterPro" id="IPR002125">
    <property type="entry name" value="CMP_dCMP_dom"/>
</dbReference>
<dbReference type="AlphaFoldDB" id="A0A1G2CYE7"/>
<feature type="domain" description="CMP/dCMP-type deaminase" evidence="2">
    <location>
        <begin position="2"/>
        <end position="133"/>
    </location>
</feature>
<reference evidence="3 4" key="1">
    <citation type="journal article" date="2016" name="Nat. Commun.">
        <title>Thousands of microbial genomes shed light on interconnected biogeochemical processes in an aquifer system.</title>
        <authorList>
            <person name="Anantharaman K."/>
            <person name="Brown C.T."/>
            <person name="Hug L.A."/>
            <person name="Sharon I."/>
            <person name="Castelle C.J."/>
            <person name="Probst A.J."/>
            <person name="Thomas B.C."/>
            <person name="Singh A."/>
            <person name="Wilkins M.J."/>
            <person name="Karaoz U."/>
            <person name="Brodie E.L."/>
            <person name="Williams K.H."/>
            <person name="Hubbard S.S."/>
            <person name="Banfield J.F."/>
        </authorList>
    </citation>
    <scope>NUCLEOTIDE SEQUENCE [LARGE SCALE GENOMIC DNA]</scope>
</reference>
<evidence type="ECO:0000259" key="2">
    <source>
        <dbReference type="PROSITE" id="PS51747"/>
    </source>
</evidence>
<comment type="caution">
    <text evidence="3">The sequence shown here is derived from an EMBL/GenBank/DDBJ whole genome shotgun (WGS) entry which is preliminary data.</text>
</comment>
<gene>
    <name evidence="3" type="ORF">A2845_01215</name>
</gene>
<dbReference type="InterPro" id="IPR016193">
    <property type="entry name" value="Cytidine_deaminase-like"/>
</dbReference>
<keyword evidence="1" id="KW-0378">Hydrolase</keyword>
<organism evidence="3 4">
    <name type="scientific">Candidatus Lloydbacteria bacterium RIFCSPHIGHO2_01_FULL_49_22</name>
    <dbReference type="NCBI Taxonomy" id="1798658"/>
    <lineage>
        <taxon>Bacteria</taxon>
        <taxon>Candidatus Lloydiibacteriota</taxon>
    </lineage>
</organism>
<dbReference type="PANTHER" id="PTHR11086:SF18">
    <property type="entry name" value="DEOXYCYTIDYLATE DEAMINASE"/>
    <property type="match status" value="1"/>
</dbReference>
<dbReference type="SUPFAM" id="SSF53927">
    <property type="entry name" value="Cytidine deaminase-like"/>
    <property type="match status" value="1"/>
</dbReference>
<accession>A0A1G2CYE7</accession>